<protein>
    <submittedName>
        <fullName evidence="4">Altronate hydrolase</fullName>
    </submittedName>
</protein>
<accession>A0A1I2N5J3</accession>
<dbReference type="SMART" id="SM00858">
    <property type="entry name" value="SAF"/>
    <property type="match status" value="1"/>
</dbReference>
<name>A0A1I2N5J3_9FLAO</name>
<dbReference type="RefSeq" id="WP_317040671.1">
    <property type="nucleotide sequence ID" value="NZ_FOOH01000017.1"/>
</dbReference>
<dbReference type="EMBL" id="FOOH01000017">
    <property type="protein sequence ID" value="SFF96681.1"/>
    <property type="molecule type" value="Genomic_DNA"/>
</dbReference>
<evidence type="ECO:0000256" key="1">
    <source>
        <dbReference type="ARBA" id="ARBA00010986"/>
    </source>
</evidence>
<dbReference type="GO" id="GO:0016787">
    <property type="term" value="F:hydrolase activity"/>
    <property type="evidence" value="ECO:0007669"/>
    <property type="project" value="UniProtKB-KW"/>
</dbReference>
<dbReference type="GO" id="GO:0016829">
    <property type="term" value="F:lyase activity"/>
    <property type="evidence" value="ECO:0007669"/>
    <property type="project" value="UniProtKB-KW"/>
</dbReference>
<dbReference type="InterPro" id="IPR013974">
    <property type="entry name" value="SAF"/>
</dbReference>
<dbReference type="InterPro" id="IPR052172">
    <property type="entry name" value="UxaA_altronate/galactarate_dh"/>
</dbReference>
<evidence type="ECO:0000256" key="2">
    <source>
        <dbReference type="ARBA" id="ARBA00023239"/>
    </source>
</evidence>
<proteinExistence type="inferred from homology"/>
<gene>
    <name evidence="4" type="ORF">SAMN04488033_1176</name>
</gene>
<evidence type="ECO:0000313" key="5">
    <source>
        <dbReference type="Proteomes" id="UP000199116"/>
    </source>
</evidence>
<feature type="domain" description="SAF" evidence="3">
    <location>
        <begin position="11"/>
        <end position="82"/>
    </location>
</feature>
<dbReference type="Proteomes" id="UP000199116">
    <property type="component" value="Unassembled WGS sequence"/>
</dbReference>
<dbReference type="InterPro" id="IPR007392">
    <property type="entry name" value="GD_AH_second"/>
</dbReference>
<reference evidence="5" key="1">
    <citation type="submission" date="2016-10" db="EMBL/GenBank/DDBJ databases">
        <authorList>
            <person name="Varghese N."/>
            <person name="Submissions S."/>
        </authorList>
    </citation>
    <scope>NUCLEOTIDE SEQUENCE [LARGE SCALE GENOMIC DNA]</scope>
    <source>
        <strain evidence="5">DSM 23515</strain>
    </source>
</reference>
<keyword evidence="2" id="KW-0456">Lyase</keyword>
<dbReference type="Pfam" id="PF04295">
    <property type="entry name" value="GD_AH_second"/>
    <property type="match status" value="1"/>
</dbReference>
<dbReference type="InterPro" id="IPR048332">
    <property type="entry name" value="GD_AH_C"/>
</dbReference>
<dbReference type="InterPro" id="IPR044144">
    <property type="entry name" value="SAF_UxaA/GarD"/>
</dbReference>
<keyword evidence="4" id="KW-0378">Hydrolase</keyword>
<keyword evidence="5" id="KW-1185">Reference proteome</keyword>
<evidence type="ECO:0000313" key="4">
    <source>
        <dbReference type="EMBL" id="SFF96681.1"/>
    </source>
</evidence>
<dbReference type="GO" id="GO:0019698">
    <property type="term" value="P:D-galacturonate catabolic process"/>
    <property type="evidence" value="ECO:0007669"/>
    <property type="project" value="TreeGrafter"/>
</dbReference>
<organism evidence="4 5">
    <name type="scientific">Salegentibacter agarivorans</name>
    <dbReference type="NCBI Taxonomy" id="345907"/>
    <lineage>
        <taxon>Bacteria</taxon>
        <taxon>Pseudomonadati</taxon>
        <taxon>Bacteroidota</taxon>
        <taxon>Flavobacteriia</taxon>
        <taxon>Flavobacteriales</taxon>
        <taxon>Flavobacteriaceae</taxon>
        <taxon>Salegentibacter</taxon>
    </lineage>
</organism>
<evidence type="ECO:0000259" key="3">
    <source>
        <dbReference type="SMART" id="SM00858"/>
    </source>
</evidence>
<dbReference type="PANTHER" id="PTHR30536:SF5">
    <property type="entry name" value="ALTRONATE DEHYDRATASE"/>
    <property type="match status" value="1"/>
</dbReference>
<sequence length="535" mass="57877">MNKILKISEQDNVGVALCNLMAGEIIELSGTQIEVSQNIAIKHKIALQHFSPGDIIIMYGVPVGEVVLSIGCGDALTTENIKHRAADYKYEDRTYNYNSPDITSLQNKTFMGYHREDGQVGTANYWLFVPLVFCQNRNLKVLKEAFETELGYKQENPYKLQLRQMLSGDSDAAASSEVINEQVFKNIDGIRFLAHEGGCGGTRDDAQALVNLLAGYIKNPNVAGATVLSLGCQHAQMSLLEEALAKLNPQKPVLYFEQQQFSSEKDMLQKIVSKTYPELEKANSIERKPAGLDKLNIGLECGGSDGFSGITANPLIGYIADKITAVGGRAMLSEFPELCGVEQDLINRCETEEMADKFIKLMETYNAEAKKVGSGFDMNPSPGNIKDGLITDAIKSAGAATKAGRAPISGILDYTEYPVKSGLHLLCTPGNDVESTTGLAGSGANLILFSTGLGTPTGNPVCPVIKISSNSELPKRMTDIIDFDAGKLISEEADLENLSEDLLNLIVEIASGKTATCAQKLGQDDFIPWKRGVSL</sequence>
<comment type="similarity">
    <text evidence="1">Belongs to the UxaA family.</text>
</comment>
<dbReference type="AlphaFoldDB" id="A0A1I2N5J3"/>
<dbReference type="Pfam" id="PF20629">
    <property type="entry name" value="GD_AH_C"/>
    <property type="match status" value="1"/>
</dbReference>
<dbReference type="PANTHER" id="PTHR30536">
    <property type="entry name" value="ALTRONATE/GALACTARATE DEHYDRATASE"/>
    <property type="match status" value="1"/>
</dbReference>
<dbReference type="Gene3D" id="2.30.130.110">
    <property type="match status" value="1"/>
</dbReference>
<dbReference type="CDD" id="cd11613">
    <property type="entry name" value="SAF_AH_GD"/>
    <property type="match status" value="1"/>
</dbReference>